<reference evidence="5 6" key="1">
    <citation type="submission" date="2017-09" db="EMBL/GenBank/DDBJ databases">
        <authorList>
            <person name="Ehlers B."/>
            <person name="Leendertz F.H."/>
        </authorList>
    </citation>
    <scope>NUCLEOTIDE SEQUENCE [LARGE SCALE GENOMIC DNA]</scope>
    <source>
        <strain evidence="5 6">CGMCC 4.6857</strain>
    </source>
</reference>
<dbReference type="Gene3D" id="3.40.50.10740">
    <property type="entry name" value="Class I glutamine amidotransferase-like"/>
    <property type="match status" value="1"/>
</dbReference>
<dbReference type="PANTHER" id="PTHR30237:SF5">
    <property type="entry name" value="CARBOXYPEPTIDASE VC_A0337-RELATED"/>
    <property type="match status" value="1"/>
</dbReference>
<dbReference type="InterPro" id="IPR040449">
    <property type="entry name" value="Peptidase_S66_N"/>
</dbReference>
<gene>
    <name evidence="5" type="ORF">SAMN05421748_115124</name>
</gene>
<accession>A0A285J2X4</accession>
<feature type="domain" description="LD-carboxypeptidase N-terminal" evidence="3">
    <location>
        <begin position="27"/>
        <end position="146"/>
    </location>
</feature>
<keyword evidence="6" id="KW-1185">Reference proteome</keyword>
<feature type="domain" description="LD-carboxypeptidase C-terminal" evidence="4">
    <location>
        <begin position="220"/>
        <end position="339"/>
    </location>
</feature>
<dbReference type="Pfam" id="PF17676">
    <property type="entry name" value="Peptidase_S66C"/>
    <property type="match status" value="1"/>
</dbReference>
<keyword evidence="5" id="KW-0121">Carboxypeptidase</keyword>
<dbReference type="InterPro" id="IPR003507">
    <property type="entry name" value="S66_fam"/>
</dbReference>
<dbReference type="Proteomes" id="UP000219612">
    <property type="component" value="Unassembled WGS sequence"/>
</dbReference>
<dbReference type="CDD" id="cd07062">
    <property type="entry name" value="Peptidase_S66_mccF_like"/>
    <property type="match status" value="1"/>
</dbReference>
<dbReference type="SUPFAM" id="SSF52317">
    <property type="entry name" value="Class I glutamine amidotransferase-like"/>
    <property type="match status" value="1"/>
</dbReference>
<evidence type="ECO:0000259" key="3">
    <source>
        <dbReference type="Pfam" id="PF02016"/>
    </source>
</evidence>
<protein>
    <submittedName>
        <fullName evidence="5">Muramoyltetrapeptide carboxypeptidase LdcA (Peptidoglycan recycling)</fullName>
    </submittedName>
</protein>
<dbReference type="Pfam" id="PF02016">
    <property type="entry name" value="Peptidase_S66"/>
    <property type="match status" value="1"/>
</dbReference>
<dbReference type="InterPro" id="IPR040921">
    <property type="entry name" value="Peptidase_S66C"/>
</dbReference>
<dbReference type="GO" id="GO:0004180">
    <property type="term" value="F:carboxypeptidase activity"/>
    <property type="evidence" value="ECO:0007669"/>
    <property type="project" value="UniProtKB-KW"/>
</dbReference>
<evidence type="ECO:0000256" key="1">
    <source>
        <dbReference type="ARBA" id="ARBA00010233"/>
    </source>
</evidence>
<dbReference type="PANTHER" id="PTHR30237">
    <property type="entry name" value="MURAMOYLTETRAPEPTIDE CARBOXYPEPTIDASE"/>
    <property type="match status" value="1"/>
</dbReference>
<dbReference type="InterPro" id="IPR027478">
    <property type="entry name" value="LdcA_N"/>
</dbReference>
<dbReference type="InterPro" id="IPR027461">
    <property type="entry name" value="Carboxypeptidase_A_C_sf"/>
</dbReference>
<dbReference type="InterPro" id="IPR029062">
    <property type="entry name" value="Class_I_gatase-like"/>
</dbReference>
<evidence type="ECO:0000256" key="2">
    <source>
        <dbReference type="ARBA" id="ARBA00022801"/>
    </source>
</evidence>
<sequence>MAALWTIAENDRMSIRYPAPLRPGDRIGVTAPSQGVGESLKDRLDVAIRTVEERGYEVVVGDCMDGAGHVSAPAADRARELTGMLTDPGIKAVVPPWGGETAIDLLPLLDWDALRAADPTWIVGFSDMSTVITPLTLLTGMATVHGNNLMDTPYRAPHGLLTWLDIVTMPPGTTFSQTSPGRYRSTGWVDYRTSPDVSEFILDAPGRWTRLDGDDDVEVEGRLIGGCIETLCNLMGTPYGDVASFARAQAPEGLLVYVEAAGDDAATICRNLHGMRLAGFFEAANAVLVGRTEAPPTGSLDQREAVLDALGGLDVPIIADVECGHVPPYLPIVNGARGRVRCTGDRDELLQILD</sequence>
<keyword evidence="2" id="KW-0378">Hydrolase</keyword>
<comment type="similarity">
    <text evidence="1">Belongs to the peptidase S66 family.</text>
</comment>
<name>A0A285J2X4_9ACTN</name>
<dbReference type="EMBL" id="OBDY01000015">
    <property type="protein sequence ID" value="SNY54649.1"/>
    <property type="molecule type" value="Genomic_DNA"/>
</dbReference>
<evidence type="ECO:0000313" key="5">
    <source>
        <dbReference type="EMBL" id="SNY54649.1"/>
    </source>
</evidence>
<keyword evidence="5" id="KW-0645">Protease</keyword>
<dbReference type="SUPFAM" id="SSF141986">
    <property type="entry name" value="LD-carboxypeptidase A C-terminal domain-like"/>
    <property type="match status" value="1"/>
</dbReference>
<dbReference type="AlphaFoldDB" id="A0A285J2X4"/>
<proteinExistence type="inferred from homology"/>
<evidence type="ECO:0000313" key="6">
    <source>
        <dbReference type="Proteomes" id="UP000219612"/>
    </source>
</evidence>
<evidence type="ECO:0000259" key="4">
    <source>
        <dbReference type="Pfam" id="PF17676"/>
    </source>
</evidence>
<dbReference type="PIRSF" id="PIRSF028757">
    <property type="entry name" value="LD-carboxypeptidase"/>
    <property type="match status" value="1"/>
</dbReference>
<organism evidence="5 6">
    <name type="scientific">Paractinoplanes atraurantiacus</name>
    <dbReference type="NCBI Taxonomy" id="1036182"/>
    <lineage>
        <taxon>Bacteria</taxon>
        <taxon>Bacillati</taxon>
        <taxon>Actinomycetota</taxon>
        <taxon>Actinomycetes</taxon>
        <taxon>Micromonosporales</taxon>
        <taxon>Micromonosporaceae</taxon>
        <taxon>Paractinoplanes</taxon>
    </lineage>
</organism>
<dbReference type="Gene3D" id="3.50.30.60">
    <property type="entry name" value="LD-carboxypeptidase A C-terminal domain-like"/>
    <property type="match status" value="1"/>
</dbReference>